<dbReference type="InterPro" id="IPR036615">
    <property type="entry name" value="Mur_ligase_C_dom_sf"/>
</dbReference>
<feature type="non-terminal residue" evidence="2">
    <location>
        <position position="1"/>
    </location>
</feature>
<reference evidence="2" key="1">
    <citation type="submission" date="2018-05" db="EMBL/GenBank/DDBJ databases">
        <authorList>
            <person name="Lanie J.A."/>
            <person name="Ng W.-L."/>
            <person name="Kazmierczak K.M."/>
            <person name="Andrzejewski T.M."/>
            <person name="Davidsen T.M."/>
            <person name="Wayne K.J."/>
            <person name="Tettelin H."/>
            <person name="Glass J.I."/>
            <person name="Rusch D."/>
            <person name="Podicherti R."/>
            <person name="Tsui H.-C.T."/>
            <person name="Winkler M.E."/>
        </authorList>
    </citation>
    <scope>NUCLEOTIDE SEQUENCE</scope>
</reference>
<evidence type="ECO:0000259" key="1">
    <source>
        <dbReference type="Pfam" id="PF02875"/>
    </source>
</evidence>
<dbReference type="Gene3D" id="3.90.190.20">
    <property type="entry name" value="Mur ligase, C-terminal domain"/>
    <property type="match status" value="1"/>
</dbReference>
<accession>A0A381QNM5</accession>
<dbReference type="GO" id="GO:0016881">
    <property type="term" value="F:acid-amino acid ligase activity"/>
    <property type="evidence" value="ECO:0007669"/>
    <property type="project" value="InterPro"/>
</dbReference>
<feature type="domain" description="Mur ligase C-terminal" evidence="1">
    <location>
        <begin position="5"/>
        <end position="122"/>
    </location>
</feature>
<sequence>VHWPGRAQVEHLDGTTWVFDIAHNTAAATALASVLGRLELPRPIVVLTAVLGDKDWHEMLPPLFEKADHAVLTQAPSAPLARRWDPHEAAAEAGAGIAEIRTDFDDALDRARELAGSGTIVVSGSVHTVGDALRGRGLELS</sequence>
<organism evidence="2">
    <name type="scientific">marine metagenome</name>
    <dbReference type="NCBI Taxonomy" id="408172"/>
    <lineage>
        <taxon>unclassified sequences</taxon>
        <taxon>metagenomes</taxon>
        <taxon>ecological metagenomes</taxon>
    </lineage>
</organism>
<name>A0A381QNM5_9ZZZZ</name>
<dbReference type="EMBL" id="UINC01001449">
    <property type="protein sequence ID" value="SUZ80985.1"/>
    <property type="molecule type" value="Genomic_DNA"/>
</dbReference>
<protein>
    <recommendedName>
        <fullName evidence="1">Mur ligase C-terminal domain-containing protein</fullName>
    </recommendedName>
</protein>
<proteinExistence type="predicted"/>
<gene>
    <name evidence="2" type="ORF">METZ01_LOCUS33839</name>
</gene>
<dbReference type="SUPFAM" id="SSF53244">
    <property type="entry name" value="MurD-like peptide ligases, peptide-binding domain"/>
    <property type="match status" value="1"/>
</dbReference>
<evidence type="ECO:0000313" key="2">
    <source>
        <dbReference type="EMBL" id="SUZ80985.1"/>
    </source>
</evidence>
<dbReference type="AlphaFoldDB" id="A0A381QNM5"/>
<dbReference type="InterPro" id="IPR004101">
    <property type="entry name" value="Mur_ligase_C"/>
</dbReference>
<dbReference type="Pfam" id="PF02875">
    <property type="entry name" value="Mur_ligase_C"/>
    <property type="match status" value="1"/>
</dbReference>